<comment type="caution">
    <text evidence="1">The sequence shown here is derived from an EMBL/GenBank/DDBJ whole genome shotgun (WGS) entry which is preliminary data.</text>
</comment>
<accession>A0A4Y2CL54</accession>
<dbReference type="EMBL" id="BGPR01000212">
    <property type="protein sequence ID" value="GBM05120.1"/>
    <property type="molecule type" value="Genomic_DNA"/>
</dbReference>
<evidence type="ECO:0000313" key="1">
    <source>
        <dbReference type="EMBL" id="GBM05120.1"/>
    </source>
</evidence>
<protein>
    <submittedName>
        <fullName evidence="1">Uncharacterized protein</fullName>
    </submittedName>
</protein>
<organism evidence="1 2">
    <name type="scientific">Araneus ventricosus</name>
    <name type="common">Orbweaver spider</name>
    <name type="synonym">Epeira ventricosa</name>
    <dbReference type="NCBI Taxonomy" id="182803"/>
    <lineage>
        <taxon>Eukaryota</taxon>
        <taxon>Metazoa</taxon>
        <taxon>Ecdysozoa</taxon>
        <taxon>Arthropoda</taxon>
        <taxon>Chelicerata</taxon>
        <taxon>Arachnida</taxon>
        <taxon>Araneae</taxon>
        <taxon>Araneomorphae</taxon>
        <taxon>Entelegynae</taxon>
        <taxon>Araneoidea</taxon>
        <taxon>Araneidae</taxon>
        <taxon>Araneus</taxon>
    </lineage>
</organism>
<name>A0A4Y2CL54_ARAVE</name>
<reference evidence="1 2" key="1">
    <citation type="journal article" date="2019" name="Sci. Rep.">
        <title>Orb-weaving spider Araneus ventricosus genome elucidates the spidroin gene catalogue.</title>
        <authorList>
            <person name="Kono N."/>
            <person name="Nakamura H."/>
            <person name="Ohtoshi R."/>
            <person name="Moran D.A.P."/>
            <person name="Shinohara A."/>
            <person name="Yoshida Y."/>
            <person name="Fujiwara M."/>
            <person name="Mori M."/>
            <person name="Tomita M."/>
            <person name="Arakawa K."/>
        </authorList>
    </citation>
    <scope>NUCLEOTIDE SEQUENCE [LARGE SCALE GENOMIC DNA]</scope>
</reference>
<sequence length="243" mass="26697">MLFTIEVFTKNGNVPSAENKLLFQNAIISNWLNLVVSVSHIFENTKTYLLASDTFIDVIQRLPTCGTGTPKFPTCGTGTSGSQPLVRVPPVPNLWYGYPQVPNLWYGHPPSSQPVARVLPGSQPVLEAVATEIPRTPTNPRASTTGSLLSYAVCKGEQSTSEHLRHVKAGNLVAWREANLRWGKPLQSPDTKTLASPPKVFAKVHLPFPEYILRQPALDNYQGSPLLAVSSRWEDITVGDTRK</sequence>
<dbReference type="Proteomes" id="UP000499080">
    <property type="component" value="Unassembled WGS sequence"/>
</dbReference>
<gene>
    <name evidence="1" type="ORF">AVEN_197688_1</name>
</gene>
<dbReference type="AlphaFoldDB" id="A0A4Y2CL54"/>
<evidence type="ECO:0000313" key="2">
    <source>
        <dbReference type="Proteomes" id="UP000499080"/>
    </source>
</evidence>
<proteinExistence type="predicted"/>
<keyword evidence="2" id="KW-1185">Reference proteome</keyword>